<evidence type="ECO:0000256" key="1">
    <source>
        <dbReference type="ARBA" id="ARBA00004141"/>
    </source>
</evidence>
<evidence type="ECO:0000256" key="6">
    <source>
        <dbReference type="ARBA" id="ARBA00023136"/>
    </source>
</evidence>
<protein>
    <submittedName>
        <fullName evidence="10">Synaptic vesicle 2-related protein</fullName>
    </submittedName>
</protein>
<feature type="transmembrane region" description="Helical" evidence="7">
    <location>
        <begin position="287"/>
        <end position="308"/>
    </location>
</feature>
<feature type="transmembrane region" description="Helical" evidence="7">
    <location>
        <begin position="213"/>
        <end position="231"/>
    </location>
</feature>
<dbReference type="AlphaFoldDB" id="A0A6J2UJA9"/>
<evidence type="ECO:0000256" key="2">
    <source>
        <dbReference type="ARBA" id="ARBA00008335"/>
    </source>
</evidence>
<organism evidence="9 10">
    <name type="scientific">Drosophila lebanonensis</name>
    <name type="common">Fruit fly</name>
    <name type="synonym">Scaptodrosophila lebanonensis</name>
    <dbReference type="NCBI Taxonomy" id="7225"/>
    <lineage>
        <taxon>Eukaryota</taxon>
        <taxon>Metazoa</taxon>
        <taxon>Ecdysozoa</taxon>
        <taxon>Arthropoda</taxon>
        <taxon>Hexapoda</taxon>
        <taxon>Insecta</taxon>
        <taxon>Pterygota</taxon>
        <taxon>Neoptera</taxon>
        <taxon>Endopterygota</taxon>
        <taxon>Diptera</taxon>
        <taxon>Brachycera</taxon>
        <taxon>Muscomorpha</taxon>
        <taxon>Ephydroidea</taxon>
        <taxon>Drosophilidae</taxon>
        <taxon>Scaptodrosophila</taxon>
    </lineage>
</organism>
<feature type="transmembrane region" description="Helical" evidence="7">
    <location>
        <begin position="183"/>
        <end position="207"/>
    </location>
</feature>
<feature type="transmembrane region" description="Helical" evidence="7">
    <location>
        <begin position="125"/>
        <end position="146"/>
    </location>
</feature>
<proteinExistence type="inferred from homology"/>
<dbReference type="PANTHER" id="PTHR23511">
    <property type="entry name" value="SYNAPTIC VESICLE GLYCOPROTEIN 2"/>
    <property type="match status" value="1"/>
</dbReference>
<dbReference type="RefSeq" id="XP_030388275.1">
    <property type="nucleotide sequence ID" value="XM_030532415.1"/>
</dbReference>
<feature type="transmembrane region" description="Helical" evidence="7">
    <location>
        <begin position="451"/>
        <end position="471"/>
    </location>
</feature>
<dbReference type="PROSITE" id="PS50850">
    <property type="entry name" value="MFS"/>
    <property type="match status" value="1"/>
</dbReference>
<keyword evidence="5 7" id="KW-1133">Transmembrane helix</keyword>
<dbReference type="GeneID" id="115634582"/>
<gene>
    <name evidence="10" type="primary">LOC115634582</name>
</gene>
<evidence type="ECO:0000256" key="3">
    <source>
        <dbReference type="ARBA" id="ARBA00022448"/>
    </source>
</evidence>
<dbReference type="GO" id="GO:0022857">
    <property type="term" value="F:transmembrane transporter activity"/>
    <property type="evidence" value="ECO:0007669"/>
    <property type="project" value="InterPro"/>
</dbReference>
<evidence type="ECO:0000256" key="5">
    <source>
        <dbReference type="ARBA" id="ARBA00022989"/>
    </source>
</evidence>
<keyword evidence="3" id="KW-0813">Transport</keyword>
<dbReference type="Pfam" id="PF00083">
    <property type="entry name" value="Sugar_tr"/>
    <property type="match status" value="1"/>
</dbReference>
<feature type="transmembrane region" description="Helical" evidence="7">
    <location>
        <begin position="422"/>
        <end position="445"/>
    </location>
</feature>
<keyword evidence="6 7" id="KW-0472">Membrane</keyword>
<evidence type="ECO:0000256" key="4">
    <source>
        <dbReference type="ARBA" id="ARBA00022692"/>
    </source>
</evidence>
<dbReference type="Proteomes" id="UP000504634">
    <property type="component" value="Unplaced"/>
</dbReference>
<feature type="transmembrane region" description="Helical" evidence="7">
    <location>
        <begin position="366"/>
        <end position="383"/>
    </location>
</feature>
<comment type="similarity">
    <text evidence="2">Belongs to the major facilitator superfamily.</text>
</comment>
<reference evidence="10" key="1">
    <citation type="submission" date="2025-08" db="UniProtKB">
        <authorList>
            <consortium name="RefSeq"/>
        </authorList>
    </citation>
    <scope>IDENTIFICATION</scope>
    <source>
        <strain evidence="10">11010-0011.00</strain>
        <tissue evidence="10">Whole body</tissue>
    </source>
</reference>
<dbReference type="InterPro" id="IPR036259">
    <property type="entry name" value="MFS_trans_sf"/>
</dbReference>
<feature type="transmembrane region" description="Helical" evidence="7">
    <location>
        <begin position="389"/>
        <end position="410"/>
    </location>
</feature>
<dbReference type="OrthoDB" id="4139357at2759"/>
<dbReference type="InterPro" id="IPR020846">
    <property type="entry name" value="MFS_dom"/>
</dbReference>
<keyword evidence="9" id="KW-1185">Reference proteome</keyword>
<evidence type="ECO:0000313" key="10">
    <source>
        <dbReference type="RefSeq" id="XP_030388275.1"/>
    </source>
</evidence>
<evidence type="ECO:0000313" key="9">
    <source>
        <dbReference type="Proteomes" id="UP000504634"/>
    </source>
</evidence>
<dbReference type="GO" id="GO:0016020">
    <property type="term" value="C:membrane"/>
    <property type="evidence" value="ECO:0007669"/>
    <property type="project" value="UniProtKB-SubCell"/>
</dbReference>
<evidence type="ECO:0000259" key="8">
    <source>
        <dbReference type="PROSITE" id="PS50850"/>
    </source>
</evidence>
<dbReference type="SUPFAM" id="SSF103473">
    <property type="entry name" value="MFS general substrate transporter"/>
    <property type="match status" value="1"/>
</dbReference>
<sequence>MHFPDNEIVSPAMESYAHRDLLVTSSSLELKTATISPDDSYTVQQAINIFGFGWFHVKLSLLVGLCWMADSMEMTILSIIGPAMFCEWNITKYQQASVTTVVFLGMMLSSTFWTQLSNRYGRKSALTLCGLLLVLYSLLSSVAPSYAWLLTLRGLVGFAIGCVPQSVTLYAEFLPTKHKGKCVVLMDCFWALGACLEVLLALIIYPYYGWRGLLGLSATPLLIFTILSPWLTESARYYTSNGRTDKAVKVLEQIAKNNKRHMLIGRLVADEEPSATERIQTLLKPDLCFTTLLLWFIWLTCAFCYYGLVLITTELMVSRNKENSPNECVTFLTTDFMDLLWITLSEFPGILITLEIIKRFGKRKTMVIQYLVLVFCTFTLMASESRFSTSVTLFIARGSISGVFQAIYIYTPEVYPAPLRSIGVGGCSVLARLGAMITPFVAQVILQTSKWQAMSIYGAIGMLAAIACALLPKENQVYH</sequence>
<dbReference type="Gene3D" id="1.20.1250.20">
    <property type="entry name" value="MFS general substrate transporter like domains"/>
    <property type="match status" value="1"/>
</dbReference>
<accession>A0A6J2UJA9</accession>
<comment type="subcellular location">
    <subcellularLocation>
        <location evidence="1">Membrane</location>
        <topology evidence="1">Multi-pass membrane protein</topology>
    </subcellularLocation>
</comment>
<name>A0A6J2UJA9_DROLE</name>
<keyword evidence="4 7" id="KW-0812">Transmembrane</keyword>
<feature type="transmembrane region" description="Helical" evidence="7">
    <location>
        <begin position="96"/>
        <end position="113"/>
    </location>
</feature>
<evidence type="ECO:0000256" key="7">
    <source>
        <dbReference type="SAM" id="Phobius"/>
    </source>
</evidence>
<dbReference type="PANTHER" id="PTHR23511:SF5">
    <property type="entry name" value="MAJOR FACILITATOR-TYPE TRANSPORTER HXNZ-RELATED"/>
    <property type="match status" value="1"/>
</dbReference>
<dbReference type="InterPro" id="IPR005828">
    <property type="entry name" value="MFS_sugar_transport-like"/>
</dbReference>
<feature type="domain" description="Major facilitator superfamily (MFS) profile" evidence="8">
    <location>
        <begin position="59"/>
        <end position="476"/>
    </location>
</feature>